<dbReference type="WBParaSite" id="Csp11.Scaffold630.g20626.t2">
    <property type="protein sequence ID" value="Csp11.Scaffold630.g20626.t2"/>
    <property type="gene ID" value="Csp11.Scaffold630.g20626"/>
</dbReference>
<organism evidence="2 3">
    <name type="scientific">Caenorhabditis tropicalis</name>
    <dbReference type="NCBI Taxonomy" id="1561998"/>
    <lineage>
        <taxon>Eukaryota</taxon>
        <taxon>Metazoa</taxon>
        <taxon>Ecdysozoa</taxon>
        <taxon>Nematoda</taxon>
        <taxon>Chromadorea</taxon>
        <taxon>Rhabditida</taxon>
        <taxon>Rhabditina</taxon>
        <taxon>Rhabditomorpha</taxon>
        <taxon>Rhabditoidea</taxon>
        <taxon>Rhabditidae</taxon>
        <taxon>Peloderinae</taxon>
        <taxon>Caenorhabditis</taxon>
    </lineage>
</organism>
<proteinExistence type="predicted"/>
<dbReference type="Proteomes" id="UP000095282">
    <property type="component" value="Unplaced"/>
</dbReference>
<keyword evidence="2" id="KW-1185">Reference proteome</keyword>
<sequence length="588" mass="66234">MLFVLFAALIAFSATSVQADLVTLDSFKYDNNGTVDFSSMKTCFVYGATKIEEVQPGHADMGYKCTVKLGTWTADSKQAQELCESRLPYYIIEAEPDQNNGGTKCTLQFNLNCDQMYTQILGKCYKVLQLPVPLAEANQKCSTGPGGGSGYRLAEYYSNNLALYFDQIQNIQDAWVNVPNLKSYYDNAVGTAAIYVQDGAYKYDSRMGDILMDDPNSKHQAICEYTPPMTMAEMYYLANVYSEIYPITVYPGGAIFPTANFKTIRQTFFNQRTSKKDGETDYYKFNTTDFDTDCNRLGKILNVESFPMTAVENDFNDVKDYLSERFYLTNAFKNDGCQQGDYRQYSGGTYYPVYKAGASTANDYCDAHSFSFNRNGRYPTMAGMRAPLLCALHTFRWYYGDCIQENGWEPPVQFRRKDGQVFCHYINNKDIISRFVAVGKCEGIGALLSGFDSLEEFEEVAKHVHPTYPPGTGWIQHIDGEYRSVQNHYALGGESPCRNNCIDKKGNTHIASWSGGVAANSDFLNGHKHEGYDWKLRPGDQLVSFRSDMDSFHVHPLNDYEYIFYICGKAAPLVQGEQQKAGLANNKG</sequence>
<keyword evidence="1" id="KW-0732">Signal</keyword>
<evidence type="ECO:0000313" key="3">
    <source>
        <dbReference type="WBParaSite" id="Csp11.Scaffold630.g20626.t2"/>
    </source>
</evidence>
<reference evidence="3" key="1">
    <citation type="submission" date="2016-11" db="UniProtKB">
        <authorList>
            <consortium name="WormBaseParasite"/>
        </authorList>
    </citation>
    <scope>IDENTIFICATION</scope>
</reference>
<dbReference type="PANTHER" id="PTHR47753">
    <property type="entry name" value="C-TYPE LECTIN-RELATED"/>
    <property type="match status" value="1"/>
</dbReference>
<accession>A0A1I7UYJ6</accession>
<dbReference type="AlphaFoldDB" id="A0A1I7UYJ6"/>
<protein>
    <submittedName>
        <fullName evidence="3">C-type lectin domain-containing protein</fullName>
    </submittedName>
</protein>
<evidence type="ECO:0000313" key="2">
    <source>
        <dbReference type="Proteomes" id="UP000095282"/>
    </source>
</evidence>
<feature type="chain" id="PRO_5009309567" evidence="1">
    <location>
        <begin position="20"/>
        <end position="588"/>
    </location>
</feature>
<dbReference type="PANTHER" id="PTHR47753:SF3">
    <property type="entry name" value="C-TYPE LECTIN"/>
    <property type="match status" value="1"/>
</dbReference>
<evidence type="ECO:0000256" key="1">
    <source>
        <dbReference type="SAM" id="SignalP"/>
    </source>
</evidence>
<name>A0A1I7UYJ6_9PELO</name>
<feature type="signal peptide" evidence="1">
    <location>
        <begin position="1"/>
        <end position="19"/>
    </location>
</feature>